<dbReference type="Pfam" id="PF08991">
    <property type="entry name" value="CMC4"/>
    <property type="match status" value="1"/>
</dbReference>
<dbReference type="InterPro" id="IPR009069">
    <property type="entry name" value="Cys_alpha_HP_mot_SF"/>
</dbReference>
<evidence type="ECO:0000256" key="5">
    <source>
        <dbReference type="ARBA" id="ARBA00023157"/>
    </source>
</evidence>
<evidence type="ECO:0000256" key="3">
    <source>
        <dbReference type="ARBA" id="ARBA00019406"/>
    </source>
</evidence>
<evidence type="ECO:0000313" key="6">
    <source>
        <dbReference type="EMBL" id="VVT56129.1"/>
    </source>
</evidence>
<keyword evidence="7" id="KW-1185">Reference proteome</keyword>
<gene>
    <name evidence="6" type="ORF">SAPINGB_P004840</name>
</gene>
<evidence type="ECO:0000313" key="7">
    <source>
        <dbReference type="Proteomes" id="UP000398389"/>
    </source>
</evidence>
<dbReference type="AlphaFoldDB" id="A0A5E8BWW2"/>
<evidence type="ECO:0000256" key="4">
    <source>
        <dbReference type="ARBA" id="ARBA00023128"/>
    </source>
</evidence>
<dbReference type="Gene3D" id="1.10.287.1130">
    <property type="entry name" value="CytochromE C oxidase copper chaperone"/>
    <property type="match status" value="1"/>
</dbReference>
<comment type="subcellular location">
    <subcellularLocation>
        <location evidence="1">Mitochondrion intermembrane space</location>
    </subcellularLocation>
</comment>
<dbReference type="PANTHER" id="PTHR15590">
    <property type="entry name" value="CX9C MOTIF-CONTAINING PROTEIN 4"/>
    <property type="match status" value="1"/>
</dbReference>
<reference evidence="6 7" key="1">
    <citation type="submission" date="2019-09" db="EMBL/GenBank/DDBJ databases">
        <authorList>
            <person name="Brejova B."/>
        </authorList>
    </citation>
    <scope>NUCLEOTIDE SEQUENCE [LARGE SCALE GENOMIC DNA]</scope>
</reference>
<keyword evidence="5" id="KW-1015">Disulfide bond</keyword>
<evidence type="ECO:0000256" key="2">
    <source>
        <dbReference type="ARBA" id="ARBA00009858"/>
    </source>
</evidence>
<organism evidence="6 7">
    <name type="scientific">Magnusiomyces paraingens</name>
    <dbReference type="NCBI Taxonomy" id="2606893"/>
    <lineage>
        <taxon>Eukaryota</taxon>
        <taxon>Fungi</taxon>
        <taxon>Dikarya</taxon>
        <taxon>Ascomycota</taxon>
        <taxon>Saccharomycotina</taxon>
        <taxon>Dipodascomycetes</taxon>
        <taxon>Dipodascales</taxon>
        <taxon>Dipodascaceae</taxon>
        <taxon>Magnusiomyces</taxon>
    </lineage>
</organism>
<dbReference type="GO" id="GO:0005758">
    <property type="term" value="C:mitochondrial intermembrane space"/>
    <property type="evidence" value="ECO:0007669"/>
    <property type="project" value="UniProtKB-SubCell"/>
</dbReference>
<name>A0A5E8BWW2_9ASCO</name>
<dbReference type="GeneID" id="43583655"/>
<protein>
    <recommendedName>
        <fullName evidence="3">Cx9C motif-containing protein 4, mitochondrial</fullName>
    </recommendedName>
</protein>
<dbReference type="EMBL" id="CABVLU010000004">
    <property type="protein sequence ID" value="VVT56129.1"/>
    <property type="molecule type" value="Genomic_DNA"/>
</dbReference>
<dbReference type="PANTHER" id="PTHR15590:SF0">
    <property type="entry name" value="CX9C MOTIF-CONTAINING PROTEIN 4"/>
    <property type="match status" value="1"/>
</dbReference>
<evidence type="ECO:0000256" key="1">
    <source>
        <dbReference type="ARBA" id="ARBA00004569"/>
    </source>
</evidence>
<dbReference type="Proteomes" id="UP000398389">
    <property type="component" value="Unassembled WGS sequence"/>
</dbReference>
<comment type="similarity">
    <text evidence="2">Belongs to the CMC4 family.</text>
</comment>
<sequence length="145" mass="16028">MTDKPIDYSKQACHSEACAIQNCLQRRGYDESKCTVYIDQLYACCASFYRQQQDEYLAKQATSDNDDNPFAIGGSGKSCDNQNNNNNNIVVAEESTVGPGFTYKRTVSCPVPALLQLKIAQRLADAHVDARLADVVKHSKAGREE</sequence>
<dbReference type="RefSeq" id="XP_031855446.1">
    <property type="nucleotide sequence ID" value="XM_031999555.1"/>
</dbReference>
<proteinExistence type="inferred from homology"/>
<keyword evidence="4" id="KW-0496">Mitochondrion</keyword>
<dbReference type="OrthoDB" id="13601at2759"/>
<dbReference type="SUPFAM" id="SSF47072">
    <property type="entry name" value="Cysteine alpha-hairpin motif"/>
    <property type="match status" value="1"/>
</dbReference>
<dbReference type="InterPro" id="IPR027179">
    <property type="entry name" value="CMC4"/>
</dbReference>
<accession>A0A5E8BWW2</accession>
<dbReference type="PROSITE" id="PS51808">
    <property type="entry name" value="CHCH"/>
    <property type="match status" value="1"/>
</dbReference>